<feature type="region of interest" description="Disordered" evidence="1">
    <location>
        <begin position="73"/>
        <end position="94"/>
    </location>
</feature>
<name>A0A6G1CVK7_9ORYZ</name>
<evidence type="ECO:0000256" key="1">
    <source>
        <dbReference type="SAM" id="MobiDB-lite"/>
    </source>
</evidence>
<feature type="region of interest" description="Disordered" evidence="1">
    <location>
        <begin position="1"/>
        <end position="22"/>
    </location>
</feature>
<proteinExistence type="predicted"/>
<accession>A0A6G1CVK7</accession>
<gene>
    <name evidence="2" type="ORF">E2562_032542</name>
</gene>
<evidence type="ECO:0000313" key="3">
    <source>
        <dbReference type="Proteomes" id="UP000479710"/>
    </source>
</evidence>
<reference evidence="2 3" key="1">
    <citation type="submission" date="2019-11" db="EMBL/GenBank/DDBJ databases">
        <title>Whole genome sequence of Oryza granulata.</title>
        <authorList>
            <person name="Li W."/>
        </authorList>
    </citation>
    <scope>NUCLEOTIDE SEQUENCE [LARGE SCALE GENOMIC DNA]</scope>
    <source>
        <strain evidence="3">cv. Menghai</strain>
        <tissue evidence="2">Leaf</tissue>
    </source>
</reference>
<dbReference type="Proteomes" id="UP000479710">
    <property type="component" value="Unassembled WGS sequence"/>
</dbReference>
<sequence>MQRRCGRAGFGPPRPDDGGGRWPASCVNLVKASGVEEMDEIRSQGAPCRGGQGGAHTLVAGASAKLWWRQGESPAARMPPCRGEVSAEGCWQRR</sequence>
<protein>
    <submittedName>
        <fullName evidence="2">Uncharacterized protein</fullName>
    </submittedName>
</protein>
<dbReference type="EMBL" id="SPHZ02000008">
    <property type="protein sequence ID" value="KAF0904160.1"/>
    <property type="molecule type" value="Genomic_DNA"/>
</dbReference>
<organism evidence="2 3">
    <name type="scientific">Oryza meyeriana var. granulata</name>
    <dbReference type="NCBI Taxonomy" id="110450"/>
    <lineage>
        <taxon>Eukaryota</taxon>
        <taxon>Viridiplantae</taxon>
        <taxon>Streptophyta</taxon>
        <taxon>Embryophyta</taxon>
        <taxon>Tracheophyta</taxon>
        <taxon>Spermatophyta</taxon>
        <taxon>Magnoliopsida</taxon>
        <taxon>Liliopsida</taxon>
        <taxon>Poales</taxon>
        <taxon>Poaceae</taxon>
        <taxon>BOP clade</taxon>
        <taxon>Oryzoideae</taxon>
        <taxon>Oryzeae</taxon>
        <taxon>Oryzinae</taxon>
        <taxon>Oryza</taxon>
        <taxon>Oryza meyeriana</taxon>
    </lineage>
</organism>
<dbReference type="AlphaFoldDB" id="A0A6G1CVK7"/>
<comment type="caution">
    <text evidence="2">The sequence shown here is derived from an EMBL/GenBank/DDBJ whole genome shotgun (WGS) entry which is preliminary data.</text>
</comment>
<keyword evidence="3" id="KW-1185">Reference proteome</keyword>
<evidence type="ECO:0000313" key="2">
    <source>
        <dbReference type="EMBL" id="KAF0904160.1"/>
    </source>
</evidence>